<comment type="caution">
    <text evidence="2">The sequence shown here is derived from an EMBL/GenBank/DDBJ whole genome shotgun (WGS) entry which is preliminary data.</text>
</comment>
<dbReference type="EMBL" id="JAOA01000019">
    <property type="protein sequence ID" value="EUA06031.1"/>
    <property type="molecule type" value="Genomic_DNA"/>
</dbReference>
<name>X7YGQ7_MYCKA</name>
<proteinExistence type="predicted"/>
<evidence type="ECO:0000313" key="2">
    <source>
        <dbReference type="EMBL" id="EUA06031.1"/>
    </source>
</evidence>
<organism evidence="2 3">
    <name type="scientific">Mycobacterium kansasii 662</name>
    <dbReference type="NCBI Taxonomy" id="1299326"/>
    <lineage>
        <taxon>Bacteria</taxon>
        <taxon>Bacillati</taxon>
        <taxon>Actinomycetota</taxon>
        <taxon>Actinomycetes</taxon>
        <taxon>Mycobacteriales</taxon>
        <taxon>Mycobacteriaceae</taxon>
        <taxon>Mycobacterium</taxon>
    </lineage>
</organism>
<dbReference type="Proteomes" id="UP000020561">
    <property type="component" value="Unassembled WGS sequence"/>
</dbReference>
<dbReference type="PATRIC" id="fig|1299326.3.peg.6313"/>
<evidence type="ECO:0000313" key="3">
    <source>
        <dbReference type="Proteomes" id="UP000020561"/>
    </source>
</evidence>
<dbReference type="AlphaFoldDB" id="X7YGQ7"/>
<sequence>MPREYGGQELPPVYDVIVDEELARAGAPPRPSVGYLVFGIGRHGSEALRQRFLPASSTAASAGVRASASRVPARIWRR</sequence>
<dbReference type="InterPro" id="IPR037069">
    <property type="entry name" value="AcylCoA_DH/ox_N_sf"/>
</dbReference>
<dbReference type="GO" id="GO:0016627">
    <property type="term" value="F:oxidoreductase activity, acting on the CH-CH group of donors"/>
    <property type="evidence" value="ECO:0007669"/>
    <property type="project" value="InterPro"/>
</dbReference>
<reference evidence="2 3" key="1">
    <citation type="submission" date="2013-12" db="EMBL/GenBank/DDBJ databases">
        <authorList>
            <person name="Brown-Elliot B."/>
            <person name="Wallace R."/>
            <person name="Lenaerts A."/>
            <person name="Ordway D."/>
            <person name="DeGroote M.A."/>
            <person name="Parker T."/>
            <person name="Sizemore C."/>
            <person name="Tallon L.J."/>
            <person name="Sadzewicz L.K."/>
            <person name="Sengamalay N."/>
            <person name="Fraser C.M."/>
            <person name="Hine E."/>
            <person name="Shefchek K.A."/>
            <person name="Das S.P."/>
            <person name="Tettelin H."/>
        </authorList>
    </citation>
    <scope>NUCLEOTIDE SEQUENCE [LARGE SCALE GENOMIC DNA]</scope>
    <source>
        <strain evidence="2 3">662</strain>
    </source>
</reference>
<protein>
    <submittedName>
        <fullName evidence="2">Acyl-CoA dehydrogenase, N-terminal domain protein</fullName>
    </submittedName>
</protein>
<gene>
    <name evidence="2" type="ORF">I545_6565</name>
</gene>
<dbReference type="InterPro" id="IPR009100">
    <property type="entry name" value="AcylCoA_DH/oxidase_NM_dom_sf"/>
</dbReference>
<dbReference type="Gene3D" id="1.10.540.10">
    <property type="entry name" value="Acyl-CoA dehydrogenase/oxidase, N-terminal domain"/>
    <property type="match status" value="1"/>
</dbReference>
<dbReference type="Pfam" id="PF02771">
    <property type="entry name" value="Acyl-CoA_dh_N"/>
    <property type="match status" value="1"/>
</dbReference>
<dbReference type="InterPro" id="IPR013786">
    <property type="entry name" value="AcylCoA_DH/ox_N"/>
</dbReference>
<dbReference type="SUPFAM" id="SSF56645">
    <property type="entry name" value="Acyl-CoA dehydrogenase NM domain-like"/>
    <property type="match status" value="1"/>
</dbReference>
<evidence type="ECO:0000259" key="1">
    <source>
        <dbReference type="Pfam" id="PF02771"/>
    </source>
</evidence>
<accession>X7YGQ7</accession>
<feature type="domain" description="Acyl-CoA dehydrogenase/oxidase N-terminal" evidence="1">
    <location>
        <begin position="1"/>
        <end position="55"/>
    </location>
</feature>
<dbReference type="GO" id="GO:0050660">
    <property type="term" value="F:flavin adenine dinucleotide binding"/>
    <property type="evidence" value="ECO:0007669"/>
    <property type="project" value="InterPro"/>
</dbReference>